<dbReference type="Proteomes" id="UP001300502">
    <property type="component" value="Unassembled WGS sequence"/>
</dbReference>
<feature type="signal peptide" evidence="1">
    <location>
        <begin position="1"/>
        <end position="17"/>
    </location>
</feature>
<reference evidence="2 3" key="1">
    <citation type="submission" date="2022-07" db="EMBL/GenBank/DDBJ databases">
        <title>Genome-wide signatures of adaptation to extreme environments.</title>
        <authorList>
            <person name="Cho C.H."/>
            <person name="Yoon H.S."/>
        </authorList>
    </citation>
    <scope>NUCLEOTIDE SEQUENCE [LARGE SCALE GENOMIC DNA]</scope>
    <source>
        <strain evidence="2 3">108.79 E11</strain>
    </source>
</reference>
<comment type="caution">
    <text evidence="2">The sequence shown here is derived from an EMBL/GenBank/DDBJ whole genome shotgun (WGS) entry which is preliminary data.</text>
</comment>
<dbReference type="EMBL" id="JANCYU010000025">
    <property type="protein sequence ID" value="KAK4524757.1"/>
    <property type="molecule type" value="Genomic_DNA"/>
</dbReference>
<dbReference type="InterPro" id="IPR023799">
    <property type="entry name" value="RbfA_dom_sf"/>
</dbReference>
<name>A0AAV9IBJ1_9RHOD</name>
<evidence type="ECO:0000313" key="2">
    <source>
        <dbReference type="EMBL" id="KAK4524757.1"/>
    </source>
</evidence>
<dbReference type="InterPro" id="IPR015946">
    <property type="entry name" value="KH_dom-like_a/b"/>
</dbReference>
<protein>
    <submittedName>
        <fullName evidence="2">Uncharacterized protein</fullName>
    </submittedName>
</protein>
<sequence length="214" mass="24155">MALYRSTFLLLPRSVLSSQATVSLGKSFLIRSVSATCQNFSSRNHLPSLFCRKASSHISEQEEIISSFIKDPEEFKYLNELPKSKRNLKEKPHKSSVATKEIADFVAVKKNPRNLYKRGRVAKLVMRCAGEVLCGETNFGHLILLEQVRVSEDLLQATITWSARSSSLDSLIDYSAVTCQLENLCGHIQLQMNRTAYLRRIPRVKFEQSTANAS</sequence>
<dbReference type="SUPFAM" id="SSF89919">
    <property type="entry name" value="Ribosome-binding factor A, RbfA"/>
    <property type="match status" value="1"/>
</dbReference>
<organism evidence="2 3">
    <name type="scientific">Galdieria yellowstonensis</name>
    <dbReference type="NCBI Taxonomy" id="3028027"/>
    <lineage>
        <taxon>Eukaryota</taxon>
        <taxon>Rhodophyta</taxon>
        <taxon>Bangiophyceae</taxon>
        <taxon>Galdieriales</taxon>
        <taxon>Galdieriaceae</taxon>
        <taxon>Galdieria</taxon>
    </lineage>
</organism>
<proteinExistence type="predicted"/>
<dbReference type="Gene3D" id="3.30.300.20">
    <property type="match status" value="1"/>
</dbReference>
<keyword evidence="3" id="KW-1185">Reference proteome</keyword>
<evidence type="ECO:0000256" key="1">
    <source>
        <dbReference type="SAM" id="SignalP"/>
    </source>
</evidence>
<evidence type="ECO:0000313" key="3">
    <source>
        <dbReference type="Proteomes" id="UP001300502"/>
    </source>
</evidence>
<keyword evidence="1" id="KW-0732">Signal</keyword>
<dbReference type="AlphaFoldDB" id="A0AAV9IBJ1"/>
<feature type="chain" id="PRO_5044012680" evidence="1">
    <location>
        <begin position="18"/>
        <end position="214"/>
    </location>
</feature>
<accession>A0AAV9IBJ1</accession>
<gene>
    <name evidence="2" type="ORF">GAYE_SCF05G2660</name>
</gene>